<dbReference type="RefSeq" id="WP_104364529.1">
    <property type="nucleotide sequence ID" value="NZ_PSYZ01000025.1"/>
</dbReference>
<feature type="transmembrane region" description="Helical" evidence="2">
    <location>
        <begin position="67"/>
        <end position="88"/>
    </location>
</feature>
<feature type="transmembrane region" description="Helical" evidence="2">
    <location>
        <begin position="109"/>
        <end position="133"/>
    </location>
</feature>
<dbReference type="EMBL" id="PSZD01000027">
    <property type="protein sequence ID" value="PPJ22884.1"/>
    <property type="molecule type" value="Genomic_DNA"/>
</dbReference>
<gene>
    <name evidence="3" type="ORF">C5F51_30350</name>
</gene>
<comment type="caution">
    <text evidence="3">The sequence shown here is derived from an EMBL/GenBank/DDBJ whole genome shotgun (WGS) entry which is preliminary data.</text>
</comment>
<reference evidence="3 4" key="1">
    <citation type="submission" date="2018-02" db="EMBL/GenBank/DDBJ databases">
        <title>8 Nocardia nova and 1 Nocardia cyriacigeorgica strain used for evolution to TMP-SMX.</title>
        <authorList>
            <person name="Mehta H."/>
            <person name="Weng J."/>
            <person name="Shamoo Y."/>
        </authorList>
    </citation>
    <scope>NUCLEOTIDE SEQUENCE [LARGE SCALE GENOMIC DNA]</scope>
    <source>
        <strain evidence="3 4">BAA2227</strain>
    </source>
</reference>
<feature type="transmembrane region" description="Helical" evidence="2">
    <location>
        <begin position="329"/>
        <end position="350"/>
    </location>
</feature>
<keyword evidence="2" id="KW-0472">Membrane</keyword>
<feature type="transmembrane region" description="Helical" evidence="2">
    <location>
        <begin position="139"/>
        <end position="158"/>
    </location>
</feature>
<feature type="region of interest" description="Disordered" evidence="1">
    <location>
        <begin position="296"/>
        <end position="321"/>
    </location>
</feature>
<keyword evidence="4" id="KW-1185">Reference proteome</keyword>
<feature type="transmembrane region" description="Helical" evidence="2">
    <location>
        <begin position="170"/>
        <end position="188"/>
    </location>
</feature>
<feature type="transmembrane region" description="Helical" evidence="2">
    <location>
        <begin position="43"/>
        <end position="61"/>
    </location>
</feature>
<keyword evidence="2" id="KW-0812">Transmembrane</keyword>
<evidence type="ECO:0000313" key="3">
    <source>
        <dbReference type="EMBL" id="PPJ22884.1"/>
    </source>
</evidence>
<proteinExistence type="predicted"/>
<dbReference type="AlphaFoldDB" id="A0A2S5ZXS7"/>
<evidence type="ECO:0000313" key="4">
    <source>
        <dbReference type="Proteomes" id="UP000238356"/>
    </source>
</evidence>
<dbReference type="Proteomes" id="UP000238356">
    <property type="component" value="Unassembled WGS sequence"/>
</dbReference>
<name>A0A2S5ZXS7_9NOCA</name>
<keyword evidence="2" id="KW-1133">Transmembrane helix</keyword>
<organism evidence="3 4">
    <name type="scientific">Nocardia nova</name>
    <dbReference type="NCBI Taxonomy" id="37330"/>
    <lineage>
        <taxon>Bacteria</taxon>
        <taxon>Bacillati</taxon>
        <taxon>Actinomycetota</taxon>
        <taxon>Actinomycetes</taxon>
        <taxon>Mycobacteriales</taxon>
        <taxon>Nocardiaceae</taxon>
        <taxon>Nocardia</taxon>
    </lineage>
</organism>
<evidence type="ECO:0000256" key="2">
    <source>
        <dbReference type="SAM" id="Phobius"/>
    </source>
</evidence>
<dbReference type="InterPro" id="IPR044878">
    <property type="entry name" value="UbiA_sf"/>
</dbReference>
<feature type="transmembrane region" description="Helical" evidence="2">
    <location>
        <begin position="200"/>
        <end position="217"/>
    </location>
</feature>
<feature type="transmembrane region" description="Helical" evidence="2">
    <location>
        <begin position="273"/>
        <end position="293"/>
    </location>
</feature>
<feature type="compositionally biased region" description="Low complexity" evidence="1">
    <location>
        <begin position="308"/>
        <end position="321"/>
    </location>
</feature>
<sequence length="351" mass="37614">MLSGSAAPAGRSEQEVSANRYRASGSALVRIARFTVARYETHHLLYAVLFVGAVEGTAAVVSHPDSAWRPGWATAVRVLVVALLLLYLRMVDEIKDLDYDRVHNPERPLVTGAVGVGELWIAIGVIAVALTVVSSLLSWWSAALVVAAMGYGLALWALESVSARIRGDLLLNLAVTYPVQLWIIAYLVRSAIDTGQVESGWRTAWVALIFAGAFLHFEFARKTVADVRPGQWYYSNVLGVRGSVVATVGFAALAVGADVLLSRPWDHPLPWALLLWIPVGLLLLPALAAGSFLTRTSVSPSPPEPVRAGPASSGESGGESDSATRAYPVIPAVVFVLVLYLILIVTAVTWR</sequence>
<feature type="transmembrane region" description="Helical" evidence="2">
    <location>
        <begin position="238"/>
        <end position="261"/>
    </location>
</feature>
<dbReference type="Gene3D" id="1.10.357.140">
    <property type="entry name" value="UbiA prenyltransferase"/>
    <property type="match status" value="1"/>
</dbReference>
<evidence type="ECO:0008006" key="5">
    <source>
        <dbReference type="Google" id="ProtNLM"/>
    </source>
</evidence>
<accession>A0A2S5ZXS7</accession>
<protein>
    <recommendedName>
        <fullName evidence="5">Prenyltransferase</fullName>
    </recommendedName>
</protein>
<evidence type="ECO:0000256" key="1">
    <source>
        <dbReference type="SAM" id="MobiDB-lite"/>
    </source>
</evidence>